<reference evidence="2 3" key="1">
    <citation type="submission" date="2023-08" db="EMBL/GenBank/DDBJ databases">
        <title>A Necator americanus chromosomal reference genome.</title>
        <authorList>
            <person name="Ilik V."/>
            <person name="Petrzelkova K.J."/>
            <person name="Pardy F."/>
            <person name="Fuh T."/>
            <person name="Niatou-Singa F.S."/>
            <person name="Gouil Q."/>
            <person name="Baker L."/>
            <person name="Ritchie M.E."/>
            <person name="Jex A.R."/>
            <person name="Gazzola D."/>
            <person name="Li H."/>
            <person name="Toshio Fujiwara R."/>
            <person name="Zhan B."/>
            <person name="Aroian R.V."/>
            <person name="Pafco B."/>
            <person name="Schwarz E.M."/>
        </authorList>
    </citation>
    <scope>NUCLEOTIDE SEQUENCE [LARGE SCALE GENOMIC DNA]</scope>
    <source>
        <strain evidence="2 3">Aroian</strain>
        <tissue evidence="2">Whole animal</tissue>
    </source>
</reference>
<feature type="region of interest" description="Disordered" evidence="1">
    <location>
        <begin position="1"/>
        <end position="23"/>
    </location>
</feature>
<feature type="compositionally biased region" description="Basic and acidic residues" evidence="1">
    <location>
        <begin position="8"/>
        <end position="23"/>
    </location>
</feature>
<sequence>MSSVGGHVKPEDRGAYLAAKREAKKPVSKAKSDRYKVVYDMLDTREGERAVCRLVGARHRSTLEKRMKRECMEHTKSLRELMAPF</sequence>
<evidence type="ECO:0000313" key="2">
    <source>
        <dbReference type="EMBL" id="KAK6735269.1"/>
    </source>
</evidence>
<proteinExistence type="predicted"/>
<evidence type="ECO:0000313" key="3">
    <source>
        <dbReference type="Proteomes" id="UP001303046"/>
    </source>
</evidence>
<evidence type="ECO:0000256" key="1">
    <source>
        <dbReference type="SAM" id="MobiDB-lite"/>
    </source>
</evidence>
<keyword evidence="3" id="KW-1185">Reference proteome</keyword>
<dbReference type="Proteomes" id="UP001303046">
    <property type="component" value="Unassembled WGS sequence"/>
</dbReference>
<comment type="caution">
    <text evidence="2">The sequence shown here is derived from an EMBL/GenBank/DDBJ whole genome shotgun (WGS) entry which is preliminary data.</text>
</comment>
<name>A0ABR1CBB3_NECAM</name>
<accession>A0ABR1CBB3</accession>
<gene>
    <name evidence="2" type="primary">Necator_chrII.g6241</name>
    <name evidence="2" type="ORF">RB195_018448</name>
</gene>
<protein>
    <submittedName>
        <fullName evidence="2">Uncharacterized protein</fullName>
    </submittedName>
</protein>
<organism evidence="2 3">
    <name type="scientific">Necator americanus</name>
    <name type="common">Human hookworm</name>
    <dbReference type="NCBI Taxonomy" id="51031"/>
    <lineage>
        <taxon>Eukaryota</taxon>
        <taxon>Metazoa</taxon>
        <taxon>Ecdysozoa</taxon>
        <taxon>Nematoda</taxon>
        <taxon>Chromadorea</taxon>
        <taxon>Rhabditida</taxon>
        <taxon>Rhabditina</taxon>
        <taxon>Rhabditomorpha</taxon>
        <taxon>Strongyloidea</taxon>
        <taxon>Ancylostomatidae</taxon>
        <taxon>Bunostominae</taxon>
        <taxon>Necator</taxon>
    </lineage>
</organism>
<dbReference type="EMBL" id="JAVFWL010000002">
    <property type="protein sequence ID" value="KAK6735269.1"/>
    <property type="molecule type" value="Genomic_DNA"/>
</dbReference>